<name>A0A4U8W709_9NOCA</name>
<reference evidence="1 2" key="1">
    <citation type="submission" date="2019-02" db="EMBL/GenBank/DDBJ databases">
        <authorList>
            <consortium name="Pathogen Informatics"/>
        </authorList>
    </citation>
    <scope>NUCLEOTIDE SEQUENCE [LARGE SCALE GENOMIC DNA]</scope>
    <source>
        <strain evidence="1 2">3012STDY6756504</strain>
    </source>
</reference>
<dbReference type="RefSeq" id="WP_130919208.1">
    <property type="nucleotide sequence ID" value="NZ_CP107969.1"/>
</dbReference>
<evidence type="ECO:0000313" key="1">
    <source>
        <dbReference type="EMBL" id="VFB01862.1"/>
    </source>
</evidence>
<dbReference type="Proteomes" id="UP000290439">
    <property type="component" value="Chromosome"/>
</dbReference>
<proteinExistence type="predicted"/>
<dbReference type="EMBL" id="LR215973">
    <property type="protein sequence ID" value="VFB01862.1"/>
    <property type="molecule type" value="Genomic_DNA"/>
</dbReference>
<gene>
    <name evidence="1" type="ORF">NCTC10797_05692</name>
</gene>
<dbReference type="AlphaFoldDB" id="A0A4U8W709"/>
<organism evidence="1 2">
    <name type="scientific">Nocardia cyriacigeorgica</name>
    <dbReference type="NCBI Taxonomy" id="135487"/>
    <lineage>
        <taxon>Bacteria</taxon>
        <taxon>Bacillati</taxon>
        <taxon>Actinomycetota</taxon>
        <taxon>Actinomycetes</taxon>
        <taxon>Mycobacteriales</taxon>
        <taxon>Nocardiaceae</taxon>
        <taxon>Nocardia</taxon>
    </lineage>
</organism>
<sequence>MSMVNNYGLADQIIGAANALLSQMDIDKGERASLVRIINDAFKGEGGQANTNFQAEFARRVDAYDQALLDLKNTINSEVGTGGSMHIADKGNGAMFDGILGF</sequence>
<protein>
    <submittedName>
        <fullName evidence="1">Uncharacterized protein</fullName>
    </submittedName>
</protein>
<evidence type="ECO:0000313" key="2">
    <source>
        <dbReference type="Proteomes" id="UP000290439"/>
    </source>
</evidence>
<accession>A0A4U8W709</accession>